<sequence length="565" mass="60930">MGWARLRGENWHCRCGSISKAMAAEKELSEVAQRVFALSLPDQPRASQAGVKGLALPDEGFVLTALRLADDAGSLFGRRHWIWQWGLLFAVDLDLSLIRYTYMQWDAAFASGTAAMLIEVWDWLTSLGLSQEPSLFLHSRAQRLAKELESVTPPNHRKDDKDRFRELQGELRRRLEASSPSVSLLPPREFIPGSLSSGCLRSLVLLQSLAMAMKVLLAVAVPAVLAATADEEGQPFVDMHRLVGIECGQVRLAASQADWAQELAGLQEGSCESLGFTESRGNREVTLPLIGSLGLGIFRKPDVLGIAQQVGDQLNGKPASRGSACCTTCADLEEKYVAETAATCQEACLSIAKRMILSVSGLLDPAFVQAHGRGCLERNFPVLNATLTKGMDPASFSWDVYSRPPANTVILRKVAFGVCGQLPLSTTEAQASVKLPIGLEEGSCVAAGYAEDAGEQELPGLPGKKLALFRKAGDLDVLDGLHMVFAALTQDTVTMFKVAGDLCSEASIDRKFQSPLQSFGQFELGSCKEHGYSMAAGSQSFSIPLVTEMQVALYRKAIPGVGILV</sequence>
<gene>
    <name evidence="1" type="ORF">SNEC2469_LOCUS14189</name>
</gene>
<accession>A0A812SYG4</accession>
<evidence type="ECO:0000313" key="1">
    <source>
        <dbReference type="EMBL" id="CAE7498557.1"/>
    </source>
</evidence>
<organism evidence="1 2">
    <name type="scientific">Symbiodinium necroappetens</name>
    <dbReference type="NCBI Taxonomy" id="1628268"/>
    <lineage>
        <taxon>Eukaryota</taxon>
        <taxon>Sar</taxon>
        <taxon>Alveolata</taxon>
        <taxon>Dinophyceae</taxon>
        <taxon>Suessiales</taxon>
        <taxon>Symbiodiniaceae</taxon>
        <taxon>Symbiodinium</taxon>
    </lineage>
</organism>
<evidence type="ECO:0000313" key="2">
    <source>
        <dbReference type="Proteomes" id="UP000601435"/>
    </source>
</evidence>
<dbReference type="AlphaFoldDB" id="A0A812SYG4"/>
<keyword evidence="2" id="KW-1185">Reference proteome</keyword>
<dbReference type="OrthoDB" id="425096at2759"/>
<protein>
    <submittedName>
        <fullName evidence="1">Uncharacterized protein</fullName>
    </submittedName>
</protein>
<name>A0A812SYG4_9DINO</name>
<proteinExistence type="predicted"/>
<reference evidence="1" key="1">
    <citation type="submission" date="2021-02" db="EMBL/GenBank/DDBJ databases">
        <authorList>
            <person name="Dougan E. K."/>
            <person name="Rhodes N."/>
            <person name="Thang M."/>
            <person name="Chan C."/>
        </authorList>
    </citation>
    <scope>NUCLEOTIDE SEQUENCE</scope>
</reference>
<dbReference type="Proteomes" id="UP000601435">
    <property type="component" value="Unassembled WGS sequence"/>
</dbReference>
<dbReference type="EMBL" id="CAJNJA010022718">
    <property type="protein sequence ID" value="CAE7498557.1"/>
    <property type="molecule type" value="Genomic_DNA"/>
</dbReference>
<comment type="caution">
    <text evidence="1">The sequence shown here is derived from an EMBL/GenBank/DDBJ whole genome shotgun (WGS) entry which is preliminary data.</text>
</comment>